<dbReference type="EMBL" id="VUNN01000026">
    <property type="protein sequence ID" value="MSU07105.1"/>
    <property type="molecule type" value="Genomic_DNA"/>
</dbReference>
<dbReference type="Pfam" id="PF14262">
    <property type="entry name" value="Cthe_2159"/>
    <property type="match status" value="1"/>
</dbReference>
<proteinExistence type="predicted"/>
<dbReference type="InterPro" id="IPR025584">
    <property type="entry name" value="Cthe_2159"/>
</dbReference>
<keyword evidence="3" id="KW-1185">Reference proteome</keyword>
<evidence type="ECO:0000256" key="1">
    <source>
        <dbReference type="SAM" id="SignalP"/>
    </source>
</evidence>
<dbReference type="AlphaFoldDB" id="A0A7X2PEY0"/>
<feature type="signal peptide" evidence="1">
    <location>
        <begin position="1"/>
        <end position="21"/>
    </location>
</feature>
<reference evidence="2 3" key="1">
    <citation type="submission" date="2019-08" db="EMBL/GenBank/DDBJ databases">
        <title>In-depth cultivation of the pig gut microbiome towards novel bacterial diversity and tailored functional studies.</title>
        <authorList>
            <person name="Wylensek D."/>
            <person name="Hitch T.C.A."/>
            <person name="Clavel T."/>
        </authorList>
    </citation>
    <scope>NUCLEOTIDE SEQUENCE [LARGE SCALE GENOMIC DNA]</scope>
    <source>
        <strain evidence="2 3">NM-380-WT-3C1</strain>
    </source>
</reference>
<evidence type="ECO:0000313" key="2">
    <source>
        <dbReference type="EMBL" id="MSU07105.1"/>
    </source>
</evidence>
<keyword evidence="1" id="KW-0732">Signal</keyword>
<comment type="caution">
    <text evidence="2">The sequence shown here is derived from an EMBL/GenBank/DDBJ whole genome shotgun (WGS) entry which is preliminary data.</text>
</comment>
<dbReference type="PROSITE" id="PS51257">
    <property type="entry name" value="PROKAR_LIPOPROTEIN"/>
    <property type="match status" value="1"/>
</dbReference>
<sequence>MKVLSSLLIFMLLLISCSTTTTEEQQPIIKRKEVTVSDMVKNVDQPIMVPRKMGSFSNNEIVTFTSTLDSKAYLESVSAPDNIYTLYNEMDLVESYSFIDKEINSSQANEENISYNYIVNSQELESLTIESDVPYMLTLSSASINAKTTPAIILKGEGKCFLNIEGNVSLSDSIDNSKKGVITAEGDVIITGNGKLDVIANKKHGFKVDGNLRVLSSAITITTTKTSDGNAISVDTNFIQDGGDIAIFATNDTHGLENKGIKVNGTEERESGKLVINGGRLYIESVDKGITAGWKLEEDAETPDTSDDPDPSLYINNGMVTIITTGEIYEYSEENSLSPEGIEAKNKLVINGGIIQVSANDDALNAGSAIEINGGYIFCQSRAADAIDSNGIIKITGGTTIALGSNAPEMGIDCDSAENFSYLGGTLIAISGGNNNAPEVSDSTGCVIRDNIEGNSFALLDEKGNVVIAYTIPEGHESKNALLLASDDIKLNSTYYYISDAKLSGKNLFNGIISNAKVRGDKKELTINDYITGESQEMDFGQMRKAPPEDFDPSKMMPRFKEFK</sequence>
<evidence type="ECO:0000313" key="3">
    <source>
        <dbReference type="Proteomes" id="UP000460549"/>
    </source>
</evidence>
<dbReference type="RefSeq" id="WP_154426538.1">
    <property type="nucleotide sequence ID" value="NZ_VUNN01000026.1"/>
</dbReference>
<name>A0A7X2PEY0_9SPIO</name>
<dbReference type="Proteomes" id="UP000460549">
    <property type="component" value="Unassembled WGS sequence"/>
</dbReference>
<feature type="chain" id="PRO_5031382581" evidence="1">
    <location>
        <begin position="22"/>
        <end position="564"/>
    </location>
</feature>
<organism evidence="2 3">
    <name type="scientific">Bullifex porci</name>
    <dbReference type="NCBI Taxonomy" id="2606638"/>
    <lineage>
        <taxon>Bacteria</taxon>
        <taxon>Pseudomonadati</taxon>
        <taxon>Spirochaetota</taxon>
        <taxon>Spirochaetia</taxon>
        <taxon>Spirochaetales</taxon>
        <taxon>Spirochaetaceae</taxon>
        <taxon>Bullifex</taxon>
    </lineage>
</organism>
<gene>
    <name evidence="2" type="ORF">FYJ80_10065</name>
</gene>
<protein>
    <submittedName>
        <fullName evidence="2">Carbohydrate-binding domain-containing protein</fullName>
    </submittedName>
</protein>
<accession>A0A7X2PEY0</accession>